<evidence type="ECO:0000313" key="1">
    <source>
        <dbReference type="EMBL" id="KHL24895.1"/>
    </source>
</evidence>
<keyword evidence="2" id="KW-1185">Reference proteome</keyword>
<evidence type="ECO:0000313" key="2">
    <source>
        <dbReference type="Proteomes" id="UP000030988"/>
    </source>
</evidence>
<dbReference type="AlphaFoldDB" id="A0A0B2BYH7"/>
<dbReference type="EMBL" id="JTDN01000002">
    <property type="protein sequence ID" value="KHL24895.1"/>
    <property type="molecule type" value="Genomic_DNA"/>
</dbReference>
<protein>
    <submittedName>
        <fullName evidence="1">Uncharacterized protein</fullName>
    </submittedName>
</protein>
<reference evidence="1 2" key="1">
    <citation type="submission" date="2014-11" db="EMBL/GenBank/DDBJ databases">
        <title>Draft genome sequence of Kirrobacter mercurialis.</title>
        <authorList>
            <person name="Coil D.A."/>
            <person name="Eisen J.A."/>
        </authorList>
    </citation>
    <scope>NUCLEOTIDE SEQUENCE [LARGE SCALE GENOMIC DNA]</scope>
    <source>
        <strain evidence="1 2">Coronado</strain>
    </source>
</reference>
<sequence length="339" mass="37939">MLVATWFVADQQGEGTWFPQIGGNSADAGAKAIYWRCVVTFYATSLQHNPHNPHAFFTNTDLPSVDGIDIAALFARWGVEVIRLPITYRIPLGRVDSWGNQFYIFDIIDHCARSGRWPSVIVLDSDVVWTSAAEPMERQVTLDGALSYVHDLDAYPAGEQINGVTREQLVRFMARHGGPVQDTMVYCGGEIFCATLPAMIAMADRVPALWQAILAGEEDAPKEEAHLLSLLYVMEGYPLGNADPFIKRMWTTFKHNNLVPGDERLAIWHLPAEKRSGFPALFARLKGHGLERRDPLELAVSREEMGRIFGVPRRSPAKWLRDMRSKVSEHAGKRLAGAR</sequence>
<proteinExistence type="predicted"/>
<gene>
    <name evidence="1" type="ORF">PK98_13570</name>
</gene>
<dbReference type="STRING" id="1572751.PK98_13570"/>
<dbReference type="Proteomes" id="UP000030988">
    <property type="component" value="Unassembled WGS sequence"/>
</dbReference>
<organism evidence="1 2">
    <name type="scientific">Croceibacterium mercuriale</name>
    <dbReference type="NCBI Taxonomy" id="1572751"/>
    <lineage>
        <taxon>Bacteria</taxon>
        <taxon>Pseudomonadati</taxon>
        <taxon>Pseudomonadota</taxon>
        <taxon>Alphaproteobacteria</taxon>
        <taxon>Sphingomonadales</taxon>
        <taxon>Erythrobacteraceae</taxon>
        <taxon>Croceibacterium</taxon>
    </lineage>
</organism>
<name>A0A0B2BYH7_9SPHN</name>
<comment type="caution">
    <text evidence="1">The sequence shown here is derived from an EMBL/GenBank/DDBJ whole genome shotgun (WGS) entry which is preliminary data.</text>
</comment>
<accession>A0A0B2BYH7</accession>